<accession>A0AAD5TE32</accession>
<name>A0AAD5TE32_9FUNG</name>
<organism evidence="2 3">
    <name type="scientific">Geranomyces variabilis</name>
    <dbReference type="NCBI Taxonomy" id="109894"/>
    <lineage>
        <taxon>Eukaryota</taxon>
        <taxon>Fungi</taxon>
        <taxon>Fungi incertae sedis</taxon>
        <taxon>Chytridiomycota</taxon>
        <taxon>Chytridiomycota incertae sedis</taxon>
        <taxon>Chytridiomycetes</taxon>
        <taxon>Spizellomycetales</taxon>
        <taxon>Powellomycetaceae</taxon>
        <taxon>Geranomyces</taxon>
    </lineage>
</organism>
<protein>
    <submittedName>
        <fullName evidence="2">Uncharacterized protein</fullName>
    </submittedName>
</protein>
<sequence>MGRKYIVRLPEAGKTPSPAPPSPANPQPIAADKGLPEYRYHMGAFGALFSAFTPSYVNIIDVLDKSTLRFPTKVTSLSLELLARTAQGDSDEIGRIVKGDVALLVVVGRTGCCDSRSAGPVEILEPKCSFRISTESVERQREKPFLSDEFRLSAVYAYRLHSHPVTQSDSSEAFFFKRREEDRSDFTPSPATNYSRCLMCGLLAAALPHDHVLVGHINPPPPPVTLDLTWLDGLQGILRDGELTPVFDRSDGVNPVGGRNYGATTTDLLGVEISFRSTVNSYEDDVNTRYGHALPVHTYCLPMLKALLARVDPDFNLGIAYRPFRLIGTLQGIYRKLEGWPPLEGRVHWLREGRAPRLGTSAQNCGMVDPATSFLSEVLQDTEDGKTHMVVVVEESA</sequence>
<feature type="compositionally biased region" description="Pro residues" evidence="1">
    <location>
        <begin position="17"/>
        <end position="26"/>
    </location>
</feature>
<dbReference type="AlphaFoldDB" id="A0AAD5TE32"/>
<feature type="region of interest" description="Disordered" evidence="1">
    <location>
        <begin position="9"/>
        <end position="31"/>
    </location>
</feature>
<gene>
    <name evidence="2" type="ORF">HDU87_008795</name>
</gene>
<reference evidence="2" key="1">
    <citation type="submission" date="2020-05" db="EMBL/GenBank/DDBJ databases">
        <title>Phylogenomic resolution of chytrid fungi.</title>
        <authorList>
            <person name="Stajich J.E."/>
            <person name="Amses K."/>
            <person name="Simmons R."/>
            <person name="Seto K."/>
            <person name="Myers J."/>
            <person name="Bonds A."/>
            <person name="Quandt C.A."/>
            <person name="Barry K."/>
            <person name="Liu P."/>
            <person name="Grigoriev I."/>
            <person name="Longcore J.E."/>
            <person name="James T.Y."/>
        </authorList>
    </citation>
    <scope>NUCLEOTIDE SEQUENCE</scope>
    <source>
        <strain evidence="2">JEL0379</strain>
    </source>
</reference>
<evidence type="ECO:0000313" key="2">
    <source>
        <dbReference type="EMBL" id="KAJ3170401.1"/>
    </source>
</evidence>
<proteinExistence type="predicted"/>
<keyword evidence="3" id="KW-1185">Reference proteome</keyword>
<dbReference type="Proteomes" id="UP001212152">
    <property type="component" value="Unassembled WGS sequence"/>
</dbReference>
<evidence type="ECO:0000313" key="3">
    <source>
        <dbReference type="Proteomes" id="UP001212152"/>
    </source>
</evidence>
<dbReference type="EMBL" id="JADGJQ010000097">
    <property type="protein sequence ID" value="KAJ3170401.1"/>
    <property type="molecule type" value="Genomic_DNA"/>
</dbReference>
<comment type="caution">
    <text evidence="2">The sequence shown here is derived from an EMBL/GenBank/DDBJ whole genome shotgun (WGS) entry which is preliminary data.</text>
</comment>
<evidence type="ECO:0000256" key="1">
    <source>
        <dbReference type="SAM" id="MobiDB-lite"/>
    </source>
</evidence>